<dbReference type="RefSeq" id="WP_153728708.1">
    <property type="nucleotide sequence ID" value="NZ_WJNH01000006.1"/>
</dbReference>
<sequence length="137" mass="16024">MRNECTVRVRASETDALGHVNNVSYFIYYEEARIELFRELVPTITLEDWPFILAYTSSSFKQQGYFDEKLTIQTFVRRIGNKSFELQHEILNERGVISIGNETVVYFDFNTQKAAPIPDDIRLKLESYLETNEIKEG</sequence>
<name>A0A6G1X719_9BACI</name>
<keyword evidence="4" id="KW-1185">Reference proteome</keyword>
<dbReference type="PANTHER" id="PTHR31793:SF27">
    <property type="entry name" value="NOVEL THIOESTERASE SUPERFAMILY DOMAIN AND SAPOSIN A-TYPE DOMAIN CONTAINING PROTEIN (0610012H03RIK)"/>
    <property type="match status" value="1"/>
</dbReference>
<evidence type="ECO:0000256" key="2">
    <source>
        <dbReference type="ARBA" id="ARBA00022801"/>
    </source>
</evidence>
<dbReference type="OrthoDB" id="9799036at2"/>
<protein>
    <submittedName>
        <fullName evidence="3">Acyl-CoA thioesterase</fullName>
    </submittedName>
</protein>
<dbReference type="Gene3D" id="3.10.129.10">
    <property type="entry name" value="Hotdog Thioesterase"/>
    <property type="match status" value="1"/>
</dbReference>
<proteinExistence type="inferred from homology"/>
<dbReference type="SUPFAM" id="SSF54637">
    <property type="entry name" value="Thioesterase/thiol ester dehydrase-isomerase"/>
    <property type="match status" value="1"/>
</dbReference>
<dbReference type="InterPro" id="IPR050563">
    <property type="entry name" value="4-hydroxybenzoyl-CoA_TE"/>
</dbReference>
<comment type="similarity">
    <text evidence="1">Belongs to the 4-hydroxybenzoyl-CoA thioesterase family.</text>
</comment>
<dbReference type="Pfam" id="PF13279">
    <property type="entry name" value="4HBT_2"/>
    <property type="match status" value="1"/>
</dbReference>
<dbReference type="CDD" id="cd00586">
    <property type="entry name" value="4HBT"/>
    <property type="match status" value="1"/>
</dbReference>
<evidence type="ECO:0000256" key="1">
    <source>
        <dbReference type="ARBA" id="ARBA00005953"/>
    </source>
</evidence>
<evidence type="ECO:0000313" key="4">
    <source>
        <dbReference type="Proteomes" id="UP000480185"/>
    </source>
</evidence>
<gene>
    <name evidence="3" type="ORF">GH754_10820</name>
</gene>
<dbReference type="EMBL" id="WJNH01000006">
    <property type="protein sequence ID" value="MRG86801.1"/>
    <property type="molecule type" value="Genomic_DNA"/>
</dbReference>
<dbReference type="PANTHER" id="PTHR31793">
    <property type="entry name" value="4-HYDROXYBENZOYL-COA THIOESTERASE FAMILY MEMBER"/>
    <property type="match status" value="1"/>
</dbReference>
<evidence type="ECO:0000313" key="3">
    <source>
        <dbReference type="EMBL" id="MRG86801.1"/>
    </source>
</evidence>
<dbReference type="InterPro" id="IPR029069">
    <property type="entry name" value="HotDog_dom_sf"/>
</dbReference>
<keyword evidence="2" id="KW-0378">Hydrolase</keyword>
<comment type="caution">
    <text evidence="3">The sequence shown here is derived from an EMBL/GenBank/DDBJ whole genome shotgun (WGS) entry which is preliminary data.</text>
</comment>
<reference evidence="3 4" key="1">
    <citation type="submission" date="2019-11" db="EMBL/GenBank/DDBJ databases">
        <authorList>
            <person name="Li J."/>
        </authorList>
    </citation>
    <scope>NUCLEOTIDE SEQUENCE [LARGE SCALE GENOMIC DNA]</scope>
    <source>
        <strain evidence="3 4">J4</strain>
    </source>
</reference>
<organism evidence="3 4">
    <name type="scientific">Salinibacillus xinjiangensis</name>
    <dbReference type="NCBI Taxonomy" id="1229268"/>
    <lineage>
        <taxon>Bacteria</taxon>
        <taxon>Bacillati</taxon>
        <taxon>Bacillota</taxon>
        <taxon>Bacilli</taxon>
        <taxon>Bacillales</taxon>
        <taxon>Bacillaceae</taxon>
        <taxon>Salinibacillus</taxon>
    </lineage>
</organism>
<dbReference type="AlphaFoldDB" id="A0A6G1X719"/>
<dbReference type="Proteomes" id="UP000480185">
    <property type="component" value="Unassembled WGS sequence"/>
</dbReference>
<accession>A0A6G1X719</accession>
<dbReference type="GO" id="GO:0047617">
    <property type="term" value="F:fatty acyl-CoA hydrolase activity"/>
    <property type="evidence" value="ECO:0007669"/>
    <property type="project" value="TreeGrafter"/>
</dbReference>